<comment type="caution">
    <text evidence="3">The sequence shown here is derived from an EMBL/GenBank/DDBJ whole genome shotgun (WGS) entry which is preliminary data.</text>
</comment>
<name>A0A2U1IZB8_SMIAN</name>
<keyword evidence="4" id="KW-1185">Reference proteome</keyword>
<feature type="region of interest" description="Disordered" evidence="1">
    <location>
        <begin position="36"/>
        <end position="63"/>
    </location>
</feature>
<dbReference type="EMBL" id="MBFU01000581">
    <property type="protein sequence ID" value="PVZ98164.1"/>
    <property type="molecule type" value="Genomic_DNA"/>
</dbReference>
<organism evidence="3 4">
    <name type="scientific">Smittium angustum</name>
    <dbReference type="NCBI Taxonomy" id="133377"/>
    <lineage>
        <taxon>Eukaryota</taxon>
        <taxon>Fungi</taxon>
        <taxon>Fungi incertae sedis</taxon>
        <taxon>Zoopagomycota</taxon>
        <taxon>Kickxellomycotina</taxon>
        <taxon>Harpellomycetes</taxon>
        <taxon>Harpellales</taxon>
        <taxon>Legeriomycetaceae</taxon>
        <taxon>Smittium</taxon>
    </lineage>
</organism>
<dbReference type="Proteomes" id="UP000245591">
    <property type="component" value="Unassembled WGS sequence"/>
</dbReference>
<evidence type="ECO:0000256" key="1">
    <source>
        <dbReference type="SAM" id="MobiDB-lite"/>
    </source>
</evidence>
<evidence type="ECO:0000313" key="4">
    <source>
        <dbReference type="Proteomes" id="UP000245591"/>
    </source>
</evidence>
<accession>A0A2U1IZB8</accession>
<proteinExistence type="predicted"/>
<gene>
    <name evidence="3" type="ORF">BB558_005837</name>
    <name evidence="2" type="ORF">BB558_005957</name>
</gene>
<evidence type="ECO:0000313" key="2">
    <source>
        <dbReference type="EMBL" id="PVZ98057.1"/>
    </source>
</evidence>
<reference evidence="3 4" key="1">
    <citation type="journal article" date="2018" name="MBio">
        <title>Comparative Genomics Reveals the Core Gene Toolbox for the Fungus-Insect Symbiosis.</title>
        <authorList>
            <person name="Wang Y."/>
            <person name="Stata M."/>
            <person name="Wang W."/>
            <person name="Stajich J.E."/>
            <person name="White M.M."/>
            <person name="Moncalvo J.M."/>
        </authorList>
    </citation>
    <scope>NUCLEOTIDE SEQUENCE [LARGE SCALE GENOMIC DNA]</scope>
    <source>
        <strain evidence="3 4">AUS-126-30</strain>
    </source>
</reference>
<dbReference type="EMBL" id="MBFU01000593">
    <property type="protein sequence ID" value="PVZ98057.1"/>
    <property type="molecule type" value="Genomic_DNA"/>
</dbReference>
<dbReference type="AlphaFoldDB" id="A0A2U1IZB8"/>
<sequence>MFSGILRATRANVFGITGSNTLQGLGMSTSNSIATGLAKQKRLRRNRDDKPPQANKNMRISKI</sequence>
<feature type="compositionally biased region" description="Polar residues" evidence="1">
    <location>
        <begin position="54"/>
        <end position="63"/>
    </location>
</feature>
<evidence type="ECO:0000313" key="3">
    <source>
        <dbReference type="EMBL" id="PVZ98164.1"/>
    </source>
</evidence>
<protein>
    <submittedName>
        <fullName evidence="3">Uncharacterized protein</fullName>
    </submittedName>
</protein>